<dbReference type="RefSeq" id="WP_277860353.1">
    <property type="nucleotide sequence ID" value="NZ_JARRAG010000001.1"/>
</dbReference>
<feature type="chain" id="PRO_5046430172" evidence="2">
    <location>
        <begin position="23"/>
        <end position="291"/>
    </location>
</feature>
<feature type="signal peptide" evidence="2">
    <location>
        <begin position="1"/>
        <end position="22"/>
    </location>
</feature>
<dbReference type="Proteomes" id="UP001216907">
    <property type="component" value="Unassembled WGS sequence"/>
</dbReference>
<feature type="domain" description="BD-FAE-like" evidence="3">
    <location>
        <begin position="50"/>
        <end position="241"/>
    </location>
</feature>
<dbReference type="Pfam" id="PF20434">
    <property type="entry name" value="BD-FAE"/>
    <property type="match status" value="1"/>
</dbReference>
<evidence type="ECO:0000313" key="4">
    <source>
        <dbReference type="EMBL" id="MDG3003828.1"/>
    </source>
</evidence>
<dbReference type="EMBL" id="JARRAG010000001">
    <property type="protein sequence ID" value="MDG3003828.1"/>
    <property type="molecule type" value="Genomic_DNA"/>
</dbReference>
<gene>
    <name evidence="4" type="ORF">PZE19_08600</name>
</gene>
<protein>
    <submittedName>
        <fullName evidence="4">Alpha/beta hydrolase</fullName>
    </submittedName>
</protein>
<dbReference type="InterPro" id="IPR050300">
    <property type="entry name" value="GDXG_lipolytic_enzyme"/>
</dbReference>
<proteinExistence type="predicted"/>
<sequence length="291" mass="31149">MLRPFCWLVVAAATFAAWNASSGPSTDPFAGLVVVRDLTYRTVDGRSLKLDLILPDRSSLIDRPVLIAVHGGSWTGGSKRDYGPQFASLARAGIAVAVVDYRLARPGAPSWDGALGDVLAALDWLHDHGDEYHLDRRRVAAVGTSSGGLLAALAAQEDPRIAAAVCLSTPYSLLDLAVDRRLPHEPTAAFLGGEPSRMESPARAASPIERAAAGGPALLLIHGSDDAWVSVNQARKMQKRLEEVGGVHQLIEISGARHGFELDVGSPVPRDLNPDVRRFLDEAWRGRVQGH</sequence>
<dbReference type="InterPro" id="IPR049492">
    <property type="entry name" value="BD-FAE-like_dom"/>
</dbReference>
<organism evidence="4 5">
    <name type="scientific">Paludisphaera mucosa</name>
    <dbReference type="NCBI Taxonomy" id="3030827"/>
    <lineage>
        <taxon>Bacteria</taxon>
        <taxon>Pseudomonadati</taxon>
        <taxon>Planctomycetota</taxon>
        <taxon>Planctomycetia</taxon>
        <taxon>Isosphaerales</taxon>
        <taxon>Isosphaeraceae</taxon>
        <taxon>Paludisphaera</taxon>
    </lineage>
</organism>
<evidence type="ECO:0000259" key="3">
    <source>
        <dbReference type="Pfam" id="PF20434"/>
    </source>
</evidence>
<accession>A0ABT6F8B8</accession>
<dbReference type="SUPFAM" id="SSF53474">
    <property type="entry name" value="alpha/beta-Hydrolases"/>
    <property type="match status" value="1"/>
</dbReference>
<keyword evidence="2" id="KW-0732">Signal</keyword>
<evidence type="ECO:0000313" key="5">
    <source>
        <dbReference type="Proteomes" id="UP001216907"/>
    </source>
</evidence>
<evidence type="ECO:0000256" key="1">
    <source>
        <dbReference type="ARBA" id="ARBA00022801"/>
    </source>
</evidence>
<evidence type="ECO:0000256" key="2">
    <source>
        <dbReference type="SAM" id="SignalP"/>
    </source>
</evidence>
<dbReference type="GO" id="GO:0016787">
    <property type="term" value="F:hydrolase activity"/>
    <property type="evidence" value="ECO:0007669"/>
    <property type="project" value="UniProtKB-KW"/>
</dbReference>
<keyword evidence="5" id="KW-1185">Reference proteome</keyword>
<name>A0ABT6F8B8_9BACT</name>
<dbReference type="Gene3D" id="3.40.50.1820">
    <property type="entry name" value="alpha/beta hydrolase"/>
    <property type="match status" value="1"/>
</dbReference>
<keyword evidence="1 4" id="KW-0378">Hydrolase</keyword>
<comment type="caution">
    <text evidence="4">The sequence shown here is derived from an EMBL/GenBank/DDBJ whole genome shotgun (WGS) entry which is preliminary data.</text>
</comment>
<reference evidence="4 5" key="1">
    <citation type="submission" date="2023-03" db="EMBL/GenBank/DDBJ databases">
        <title>Paludisphaera mucosa sp. nov. a novel planctomycete from northern fen.</title>
        <authorList>
            <person name="Ivanova A."/>
        </authorList>
    </citation>
    <scope>NUCLEOTIDE SEQUENCE [LARGE SCALE GENOMIC DNA]</scope>
    <source>
        <strain evidence="4 5">Pla2</strain>
    </source>
</reference>
<dbReference type="InterPro" id="IPR029058">
    <property type="entry name" value="AB_hydrolase_fold"/>
</dbReference>
<dbReference type="PANTHER" id="PTHR48081">
    <property type="entry name" value="AB HYDROLASE SUPERFAMILY PROTEIN C4A8.06C"/>
    <property type="match status" value="1"/>
</dbReference>